<dbReference type="Gene3D" id="3.30.1330.40">
    <property type="entry name" value="RutC-like"/>
    <property type="match status" value="1"/>
</dbReference>
<dbReference type="AlphaFoldDB" id="A0A376DKI8"/>
<reference evidence="2 3" key="1">
    <citation type="submission" date="2018-06" db="EMBL/GenBank/DDBJ databases">
        <authorList>
            <consortium name="Pathogen Informatics"/>
            <person name="Doyle S."/>
        </authorList>
    </citation>
    <scope>NUCLEOTIDE SEQUENCE [LARGE SCALE GENOMIC DNA]</scope>
    <source>
        <strain evidence="2 3">NCTC12121</strain>
    </source>
</reference>
<dbReference type="OrthoDB" id="9803101at2"/>
<comment type="similarity">
    <text evidence="1">Belongs to the RutC family.</text>
</comment>
<keyword evidence="2" id="KW-0378">Hydrolase</keyword>
<dbReference type="PANTHER" id="PTHR11803">
    <property type="entry name" value="2-IMINOBUTANOATE/2-IMINOPROPANOATE DEAMINASE RIDA"/>
    <property type="match status" value="1"/>
</dbReference>
<dbReference type="PANTHER" id="PTHR11803:SF39">
    <property type="entry name" value="2-IMINOBUTANOATE_2-IMINOPROPANOATE DEAMINASE"/>
    <property type="match status" value="1"/>
</dbReference>
<dbReference type="RefSeq" id="WP_024523126.1">
    <property type="nucleotide sequence ID" value="NZ_CP065626.1"/>
</dbReference>
<dbReference type="NCBIfam" id="TIGR00004">
    <property type="entry name" value="Rid family detoxifying hydrolase"/>
    <property type="match status" value="1"/>
</dbReference>
<evidence type="ECO:0000313" key="3">
    <source>
        <dbReference type="Proteomes" id="UP000255248"/>
    </source>
</evidence>
<evidence type="ECO:0000256" key="1">
    <source>
        <dbReference type="ARBA" id="ARBA00010552"/>
    </source>
</evidence>
<evidence type="ECO:0000313" key="2">
    <source>
        <dbReference type="EMBL" id="STC90452.1"/>
    </source>
</evidence>
<dbReference type="GO" id="GO:0005829">
    <property type="term" value="C:cytosol"/>
    <property type="evidence" value="ECO:0007669"/>
    <property type="project" value="TreeGrafter"/>
</dbReference>
<dbReference type="PROSITE" id="PS01094">
    <property type="entry name" value="UPF0076"/>
    <property type="match status" value="1"/>
</dbReference>
<name>A0A376DKI8_9GAMM</name>
<dbReference type="FunFam" id="3.30.1330.40:FF:000001">
    <property type="entry name" value="L-PSP family endoribonuclease"/>
    <property type="match status" value="1"/>
</dbReference>
<dbReference type="STRING" id="93378.A9798_12280"/>
<dbReference type="Pfam" id="PF01042">
    <property type="entry name" value="Ribonuc_L-PSP"/>
    <property type="match status" value="1"/>
</dbReference>
<protein>
    <submittedName>
        <fullName evidence="2">Enamine/imine deaminase</fullName>
        <ecNumber evidence="2">3.5.4.-</ecNumber>
    </submittedName>
</protein>
<dbReference type="InterPro" id="IPR019897">
    <property type="entry name" value="RidA_CS"/>
</dbReference>
<dbReference type="Proteomes" id="UP000255248">
    <property type="component" value="Unassembled WGS sequence"/>
</dbReference>
<accession>A0A376DKI8</accession>
<gene>
    <name evidence="2" type="primary">ridA_2</name>
    <name evidence="2" type="ORF">NCTC12121_02609</name>
</gene>
<dbReference type="EC" id="3.5.4.-" evidence="2"/>
<dbReference type="InterPro" id="IPR006175">
    <property type="entry name" value="YjgF/YER057c/UK114"/>
</dbReference>
<dbReference type="EMBL" id="UFXZ01000001">
    <property type="protein sequence ID" value="STC90452.1"/>
    <property type="molecule type" value="Genomic_DNA"/>
</dbReference>
<dbReference type="SUPFAM" id="SSF55298">
    <property type="entry name" value="YjgF-like"/>
    <property type="match status" value="1"/>
</dbReference>
<sequence>MPRKTIATHQAPAAIGPYVQGVDLGGMVITSGQIPIDPQTGRVAEAVAEQARQSLANIAAILQAAGLAVGDIVKTTLFITDLADFTLINQAYAAFFDAHSAAYPARSCVQVAALPKGVKLEIEALAWRTTAC</sequence>
<dbReference type="InterPro" id="IPR035959">
    <property type="entry name" value="RutC-like_sf"/>
</dbReference>
<dbReference type="InterPro" id="IPR006056">
    <property type="entry name" value="RidA"/>
</dbReference>
<dbReference type="GO" id="GO:0019239">
    <property type="term" value="F:deaminase activity"/>
    <property type="evidence" value="ECO:0007669"/>
    <property type="project" value="TreeGrafter"/>
</dbReference>
<dbReference type="CDD" id="cd00448">
    <property type="entry name" value="YjgF_YER057c_UK114_family"/>
    <property type="match status" value="1"/>
</dbReference>
<organism evidence="2 3">
    <name type="scientific">Edwardsiella hoshinae</name>
    <dbReference type="NCBI Taxonomy" id="93378"/>
    <lineage>
        <taxon>Bacteria</taxon>
        <taxon>Pseudomonadati</taxon>
        <taxon>Pseudomonadota</taxon>
        <taxon>Gammaproteobacteria</taxon>
        <taxon>Enterobacterales</taxon>
        <taxon>Hafniaceae</taxon>
        <taxon>Edwardsiella</taxon>
    </lineage>
</organism>
<proteinExistence type="inferred from homology"/>